<evidence type="ECO:0000313" key="1">
    <source>
        <dbReference type="EMBL" id="MCT2588244.1"/>
    </source>
</evidence>
<protein>
    <recommendedName>
        <fullName evidence="3">DUF1059 domain-containing protein</fullName>
    </recommendedName>
</protein>
<evidence type="ECO:0000313" key="2">
    <source>
        <dbReference type="Proteomes" id="UP001156441"/>
    </source>
</evidence>
<keyword evidence="2" id="KW-1185">Reference proteome</keyword>
<gene>
    <name evidence="1" type="ORF">JT362_34555</name>
</gene>
<name>A0ABT2JL44_9PSEU</name>
<reference evidence="1 2" key="1">
    <citation type="submission" date="2021-02" db="EMBL/GenBank/DDBJ databases">
        <title>Actinophytocola xerophila sp. nov., isolated from soil of cotton cropping field.</title>
        <authorList>
            <person name="Huang R."/>
            <person name="Chen X."/>
            <person name="Ge X."/>
            <person name="Liu W."/>
        </authorList>
    </citation>
    <scope>NUCLEOTIDE SEQUENCE [LARGE SCALE GENOMIC DNA]</scope>
    <source>
        <strain evidence="1 2">S1-96</strain>
    </source>
</reference>
<comment type="caution">
    <text evidence="1">The sequence shown here is derived from an EMBL/GenBank/DDBJ whole genome shotgun (WGS) entry which is preliminary data.</text>
</comment>
<accession>A0ABT2JL44</accession>
<evidence type="ECO:0008006" key="3">
    <source>
        <dbReference type="Google" id="ProtNLM"/>
    </source>
</evidence>
<organism evidence="1 2">
    <name type="scientific">Actinophytocola gossypii</name>
    <dbReference type="NCBI Taxonomy" id="2812003"/>
    <lineage>
        <taxon>Bacteria</taxon>
        <taxon>Bacillati</taxon>
        <taxon>Actinomycetota</taxon>
        <taxon>Actinomycetes</taxon>
        <taxon>Pseudonocardiales</taxon>
        <taxon>Pseudonocardiaceae</taxon>
    </lineage>
</organism>
<dbReference type="Proteomes" id="UP001156441">
    <property type="component" value="Unassembled WGS sequence"/>
</dbReference>
<dbReference type="RefSeq" id="WP_260196204.1">
    <property type="nucleotide sequence ID" value="NZ_JAFFZE010000035.1"/>
</dbReference>
<dbReference type="EMBL" id="JAFFZE010000035">
    <property type="protein sequence ID" value="MCT2588244.1"/>
    <property type="molecule type" value="Genomic_DNA"/>
</dbReference>
<sequence>MRNSSTGIWANLDEGCSMTCKVEGSDMATIAIAGENHSLELVFNAEGLRKLAQSTGTAMVEMDALFERENAVRESA</sequence>
<proteinExistence type="predicted"/>